<evidence type="ECO:0000256" key="1">
    <source>
        <dbReference type="ARBA" id="ARBA00001947"/>
    </source>
</evidence>
<dbReference type="EMBL" id="BMIF01000008">
    <property type="protein sequence ID" value="GGA71610.1"/>
    <property type="molecule type" value="Genomic_DNA"/>
</dbReference>
<organism evidence="6 7">
    <name type="scientific">Nitratireductor aestuarii</name>
    <dbReference type="NCBI Taxonomy" id="1735103"/>
    <lineage>
        <taxon>Bacteria</taxon>
        <taxon>Pseudomonadati</taxon>
        <taxon>Pseudomonadota</taxon>
        <taxon>Alphaproteobacteria</taxon>
        <taxon>Hyphomicrobiales</taxon>
        <taxon>Phyllobacteriaceae</taxon>
        <taxon>Nitratireductor</taxon>
    </lineage>
</organism>
<dbReference type="AlphaFoldDB" id="A0A916W6M4"/>
<dbReference type="GO" id="GO:0016787">
    <property type="term" value="F:hydrolase activity"/>
    <property type="evidence" value="ECO:0007669"/>
    <property type="project" value="UniProtKB-KW"/>
</dbReference>
<dbReference type="Gene3D" id="3.60.15.10">
    <property type="entry name" value="Ribonuclease Z/Hydroxyacylglutathione hydrolase-like"/>
    <property type="match status" value="1"/>
</dbReference>
<dbReference type="PANTHER" id="PTHR46233">
    <property type="entry name" value="HYDROXYACYLGLUTATHIONE HYDROLASE GLOC"/>
    <property type="match status" value="1"/>
</dbReference>
<keyword evidence="4" id="KW-0862">Zinc</keyword>
<dbReference type="Pfam" id="PF00753">
    <property type="entry name" value="Lactamase_B"/>
    <property type="match status" value="1"/>
</dbReference>
<dbReference type="GO" id="GO:0046872">
    <property type="term" value="F:metal ion binding"/>
    <property type="evidence" value="ECO:0007669"/>
    <property type="project" value="UniProtKB-KW"/>
</dbReference>
<evidence type="ECO:0000256" key="3">
    <source>
        <dbReference type="ARBA" id="ARBA00022801"/>
    </source>
</evidence>
<sequence>MGALKAAIVQVTPFQQNCTILFDDKDMHGVVVDPGGDVPQILSALKQIGVTAEAIWITHGHLDHVGGAMELKEALGGVEIIGPHEADLPHMQSVEGRSAEIGLANSGMKNCTPDRFLTEGEKVSFGSHTFEVFHCPGHSPGHVVFYNAAAKFAHVGDVVFRGSIGRTDLPGGDHETLIRSIKEKLLPLGDDITFICGHGPASQLGVERQTNPFLI</sequence>
<keyword evidence="3 6" id="KW-0378">Hydrolase</keyword>
<reference evidence="6" key="1">
    <citation type="journal article" date="2014" name="Int. J. Syst. Evol. Microbiol.">
        <title>Complete genome sequence of Corynebacterium casei LMG S-19264T (=DSM 44701T), isolated from a smear-ripened cheese.</title>
        <authorList>
            <consortium name="US DOE Joint Genome Institute (JGI-PGF)"/>
            <person name="Walter F."/>
            <person name="Albersmeier A."/>
            <person name="Kalinowski J."/>
            <person name="Ruckert C."/>
        </authorList>
    </citation>
    <scope>NUCLEOTIDE SEQUENCE</scope>
    <source>
        <strain evidence="6">CGMCC 1.15320</strain>
    </source>
</reference>
<dbReference type="CDD" id="cd07737">
    <property type="entry name" value="YcbL-like_MBL-fold"/>
    <property type="match status" value="1"/>
</dbReference>
<proteinExistence type="predicted"/>
<dbReference type="InterPro" id="IPR036866">
    <property type="entry name" value="RibonucZ/Hydroxyglut_hydro"/>
</dbReference>
<evidence type="ECO:0000256" key="2">
    <source>
        <dbReference type="ARBA" id="ARBA00022723"/>
    </source>
</evidence>
<feature type="domain" description="Metallo-beta-lactamase" evidence="5">
    <location>
        <begin position="15"/>
        <end position="198"/>
    </location>
</feature>
<dbReference type="Proteomes" id="UP000636264">
    <property type="component" value="Unassembled WGS sequence"/>
</dbReference>
<gene>
    <name evidence="6" type="ORF">GCM10011385_26790</name>
</gene>
<evidence type="ECO:0000313" key="7">
    <source>
        <dbReference type="Proteomes" id="UP000636264"/>
    </source>
</evidence>
<protein>
    <submittedName>
        <fullName evidence="6">Hydrolase</fullName>
    </submittedName>
</protein>
<accession>A0A916W6M4</accession>
<dbReference type="RefSeq" id="WP_188721589.1">
    <property type="nucleotide sequence ID" value="NZ_BMIF01000008.1"/>
</dbReference>
<keyword evidence="2" id="KW-0479">Metal-binding</keyword>
<dbReference type="InterPro" id="IPR051453">
    <property type="entry name" value="MBL_Glyoxalase_II"/>
</dbReference>
<dbReference type="SMART" id="SM00849">
    <property type="entry name" value="Lactamase_B"/>
    <property type="match status" value="1"/>
</dbReference>
<dbReference type="SUPFAM" id="SSF56281">
    <property type="entry name" value="Metallo-hydrolase/oxidoreductase"/>
    <property type="match status" value="1"/>
</dbReference>
<keyword evidence="7" id="KW-1185">Reference proteome</keyword>
<evidence type="ECO:0000313" key="6">
    <source>
        <dbReference type="EMBL" id="GGA71610.1"/>
    </source>
</evidence>
<reference evidence="6" key="2">
    <citation type="submission" date="2020-09" db="EMBL/GenBank/DDBJ databases">
        <authorList>
            <person name="Sun Q."/>
            <person name="Zhou Y."/>
        </authorList>
    </citation>
    <scope>NUCLEOTIDE SEQUENCE</scope>
    <source>
        <strain evidence="6">CGMCC 1.15320</strain>
    </source>
</reference>
<dbReference type="PANTHER" id="PTHR46233:SF3">
    <property type="entry name" value="HYDROXYACYLGLUTATHIONE HYDROLASE GLOC"/>
    <property type="match status" value="1"/>
</dbReference>
<comment type="cofactor">
    <cofactor evidence="1">
        <name>Zn(2+)</name>
        <dbReference type="ChEBI" id="CHEBI:29105"/>
    </cofactor>
</comment>
<evidence type="ECO:0000259" key="5">
    <source>
        <dbReference type="SMART" id="SM00849"/>
    </source>
</evidence>
<comment type="caution">
    <text evidence="6">The sequence shown here is derived from an EMBL/GenBank/DDBJ whole genome shotgun (WGS) entry which is preliminary data.</text>
</comment>
<dbReference type="InterPro" id="IPR001279">
    <property type="entry name" value="Metallo-B-lactamas"/>
</dbReference>
<evidence type="ECO:0000256" key="4">
    <source>
        <dbReference type="ARBA" id="ARBA00022833"/>
    </source>
</evidence>
<name>A0A916W6M4_9HYPH</name>